<reference evidence="9" key="1">
    <citation type="journal article" date="2023" name="Insect Mol. Biol.">
        <title>Genome sequencing provides insights into the evolution of gene families encoding plant cell wall-degrading enzymes in longhorned beetles.</title>
        <authorList>
            <person name="Shin N.R."/>
            <person name="Okamura Y."/>
            <person name="Kirsch R."/>
            <person name="Pauchet Y."/>
        </authorList>
    </citation>
    <scope>NUCLEOTIDE SEQUENCE</scope>
    <source>
        <strain evidence="9">AMC_N1</strain>
    </source>
</reference>
<dbReference type="PROSITE" id="PS51194">
    <property type="entry name" value="HELICASE_CTER"/>
    <property type="match status" value="1"/>
</dbReference>
<evidence type="ECO:0000313" key="10">
    <source>
        <dbReference type="Proteomes" id="UP001162162"/>
    </source>
</evidence>
<dbReference type="InterPro" id="IPR011545">
    <property type="entry name" value="DEAD/DEAH_box_helicase_dom"/>
</dbReference>
<dbReference type="GO" id="GO:0016787">
    <property type="term" value="F:hydrolase activity"/>
    <property type="evidence" value="ECO:0007669"/>
    <property type="project" value="UniProtKB-KW"/>
</dbReference>
<dbReference type="Pfam" id="PF00270">
    <property type="entry name" value="DEAD"/>
    <property type="match status" value="1"/>
</dbReference>
<dbReference type="PROSITE" id="PS51192">
    <property type="entry name" value="HELICASE_ATP_BIND_1"/>
    <property type="match status" value="1"/>
</dbReference>
<feature type="region of interest" description="Disordered" evidence="6">
    <location>
        <begin position="624"/>
        <end position="652"/>
    </location>
</feature>
<dbReference type="EC" id="3.6.4.13" evidence="5"/>
<protein>
    <recommendedName>
        <fullName evidence="5">ATP-dependent RNA helicase</fullName>
        <ecNumber evidence="5">3.6.4.13</ecNumber>
    </recommendedName>
</protein>
<accession>A0AAV8YBL2</accession>
<evidence type="ECO:0000256" key="6">
    <source>
        <dbReference type="SAM" id="MobiDB-lite"/>
    </source>
</evidence>
<evidence type="ECO:0000256" key="1">
    <source>
        <dbReference type="ARBA" id="ARBA00022741"/>
    </source>
</evidence>
<feature type="compositionally biased region" description="Basic and acidic residues" evidence="6">
    <location>
        <begin position="637"/>
        <end position="652"/>
    </location>
</feature>
<dbReference type="EMBL" id="JAPWTK010000150">
    <property type="protein sequence ID" value="KAJ8947885.1"/>
    <property type="molecule type" value="Genomic_DNA"/>
</dbReference>
<dbReference type="Gene3D" id="3.40.50.300">
    <property type="entry name" value="P-loop containing nucleotide triphosphate hydrolases"/>
    <property type="match status" value="2"/>
</dbReference>
<evidence type="ECO:0000259" key="7">
    <source>
        <dbReference type="PROSITE" id="PS51192"/>
    </source>
</evidence>
<comment type="similarity">
    <text evidence="5">Belongs to the DEAD box helicase family.</text>
</comment>
<dbReference type="SUPFAM" id="SSF52540">
    <property type="entry name" value="P-loop containing nucleoside triphosphate hydrolases"/>
    <property type="match status" value="1"/>
</dbReference>
<dbReference type="AlphaFoldDB" id="A0AAV8YBL2"/>
<organism evidence="9 10">
    <name type="scientific">Aromia moschata</name>
    <dbReference type="NCBI Taxonomy" id="1265417"/>
    <lineage>
        <taxon>Eukaryota</taxon>
        <taxon>Metazoa</taxon>
        <taxon>Ecdysozoa</taxon>
        <taxon>Arthropoda</taxon>
        <taxon>Hexapoda</taxon>
        <taxon>Insecta</taxon>
        <taxon>Pterygota</taxon>
        <taxon>Neoptera</taxon>
        <taxon>Endopterygota</taxon>
        <taxon>Coleoptera</taxon>
        <taxon>Polyphaga</taxon>
        <taxon>Cucujiformia</taxon>
        <taxon>Chrysomeloidea</taxon>
        <taxon>Cerambycidae</taxon>
        <taxon>Cerambycinae</taxon>
        <taxon>Callichromatini</taxon>
        <taxon>Aromia</taxon>
    </lineage>
</organism>
<dbReference type="CDD" id="cd18787">
    <property type="entry name" value="SF2_C_DEAD"/>
    <property type="match status" value="1"/>
</dbReference>
<feature type="domain" description="Helicase ATP-binding" evidence="7">
    <location>
        <begin position="94"/>
        <end position="292"/>
    </location>
</feature>
<comment type="caution">
    <text evidence="9">The sequence shown here is derived from an EMBL/GenBank/DDBJ whole genome shotgun (WGS) entry which is preliminary data.</text>
</comment>
<dbReference type="GO" id="GO:0003723">
    <property type="term" value="F:RNA binding"/>
    <property type="evidence" value="ECO:0007669"/>
    <property type="project" value="UniProtKB-UniRule"/>
</dbReference>
<dbReference type="Pfam" id="PF00271">
    <property type="entry name" value="Helicase_C"/>
    <property type="match status" value="1"/>
</dbReference>
<comment type="domain">
    <text evidence="5">The Q motif is unique to and characteristic of the DEAD box family of RNA helicases and controls ATP binding and hydrolysis.</text>
</comment>
<dbReference type="PANTHER" id="PTHR24031">
    <property type="entry name" value="RNA HELICASE"/>
    <property type="match status" value="1"/>
</dbReference>
<evidence type="ECO:0000256" key="3">
    <source>
        <dbReference type="ARBA" id="ARBA00022840"/>
    </source>
</evidence>
<dbReference type="GO" id="GO:0003724">
    <property type="term" value="F:RNA helicase activity"/>
    <property type="evidence" value="ECO:0007669"/>
    <property type="project" value="UniProtKB-EC"/>
</dbReference>
<dbReference type="GO" id="GO:0005524">
    <property type="term" value="F:ATP binding"/>
    <property type="evidence" value="ECO:0007669"/>
    <property type="project" value="UniProtKB-UniRule"/>
</dbReference>
<dbReference type="InterPro" id="IPR001650">
    <property type="entry name" value="Helicase_C-like"/>
</dbReference>
<evidence type="ECO:0000256" key="5">
    <source>
        <dbReference type="RuleBase" id="RU365068"/>
    </source>
</evidence>
<keyword evidence="1 5" id="KW-0547">Nucleotide-binding</keyword>
<sequence length="652" mass="74304">MKSKKNIWRSVDTACLNAKDTEGLIGIEECVDYDIDTVVSFTSEEWFRKKDESERSVIGTRRRRKNARKFTFSVSTWQYNCRDEKAKQNQKTFAKKWERRRDILGASETGSGKTLAFGLPILTGILDVMEQSSGKAPNRPENKNEVMLKPLYALVLTPTRELAFQVKNHLESVAKYTGIKIAVIVGGMAAVKQERLLAQGPEVVVATPGRLWELIQQGNPHLSQIEDIRFLAIDETDRMLEKGHFQELHDLLEKINLDKTKKVRRQNFVFSATLTLVHELPQYLKSKIKKRKKVDAMTPVNKLRKIVELLGITDPKIVDISQGAGMSATLTECKISCDVTDKDYYVYYFLMRHPGRTLIFCNSIGCVRRLCTLLGLLGCQPLPLHASMQQRQRLKSLERFRDINDSVLIATDVAARGLDIPRVQHVLHYQTPRTSESYIHRSGRTARASQEGITVLLIAPDELQNYLKICMTLAKSTDLPAFPVQENYLAAVKRRINLAREIDKLQLQVRKTNSEAGWFKKMAEEMDIIVDVNKKYDAEEGRQCRDRAEVKRKQLSSLLSTPLFPADLPRNLSLNVHTSQFIDKPYGEEKAIDTLKNAIESNVQRKKRISAVYRIKKRSSGFEVPKNVKSLNSGSGSDRERNRGSRGEINRK</sequence>
<dbReference type="Proteomes" id="UP001162162">
    <property type="component" value="Unassembled WGS sequence"/>
</dbReference>
<gene>
    <name evidence="9" type="ORF">NQ318_010031</name>
</gene>
<dbReference type="InterPro" id="IPR027417">
    <property type="entry name" value="P-loop_NTPase"/>
</dbReference>
<comment type="catalytic activity">
    <reaction evidence="5">
        <text>ATP + H2O = ADP + phosphate + H(+)</text>
        <dbReference type="Rhea" id="RHEA:13065"/>
        <dbReference type="ChEBI" id="CHEBI:15377"/>
        <dbReference type="ChEBI" id="CHEBI:15378"/>
        <dbReference type="ChEBI" id="CHEBI:30616"/>
        <dbReference type="ChEBI" id="CHEBI:43474"/>
        <dbReference type="ChEBI" id="CHEBI:456216"/>
        <dbReference type="EC" id="3.6.4.13"/>
    </reaction>
</comment>
<dbReference type="InterPro" id="IPR014001">
    <property type="entry name" value="Helicase_ATP-bd"/>
</dbReference>
<keyword evidence="5" id="KW-0347">Helicase</keyword>
<dbReference type="SMART" id="SM00487">
    <property type="entry name" value="DEXDc"/>
    <property type="match status" value="1"/>
</dbReference>
<evidence type="ECO:0000256" key="4">
    <source>
        <dbReference type="ARBA" id="ARBA00022884"/>
    </source>
</evidence>
<evidence type="ECO:0000259" key="8">
    <source>
        <dbReference type="PROSITE" id="PS51194"/>
    </source>
</evidence>
<dbReference type="SMART" id="SM00490">
    <property type="entry name" value="HELICc"/>
    <property type="match status" value="1"/>
</dbReference>
<proteinExistence type="inferred from homology"/>
<keyword evidence="3 5" id="KW-0067">ATP-binding</keyword>
<evidence type="ECO:0000256" key="2">
    <source>
        <dbReference type="ARBA" id="ARBA00022801"/>
    </source>
</evidence>
<evidence type="ECO:0000313" key="9">
    <source>
        <dbReference type="EMBL" id="KAJ8947885.1"/>
    </source>
</evidence>
<feature type="domain" description="Helicase C-terminal" evidence="8">
    <location>
        <begin position="345"/>
        <end position="490"/>
    </location>
</feature>
<keyword evidence="4 5" id="KW-0694">RNA-binding</keyword>
<name>A0AAV8YBL2_9CUCU</name>
<comment type="function">
    <text evidence="5">RNA helicase.</text>
</comment>
<keyword evidence="10" id="KW-1185">Reference proteome</keyword>
<keyword evidence="2 5" id="KW-0378">Hydrolase</keyword>
<dbReference type="CDD" id="cd17946">
    <property type="entry name" value="DEADc_DDX24"/>
    <property type="match status" value="1"/>
</dbReference>